<dbReference type="Gene3D" id="2.60.40.10">
    <property type="entry name" value="Immunoglobulins"/>
    <property type="match status" value="2"/>
</dbReference>
<keyword evidence="1" id="KW-0677">Repeat</keyword>
<evidence type="ECO:0000313" key="4">
    <source>
        <dbReference type="Proteomes" id="UP001501725"/>
    </source>
</evidence>
<accession>A0ABP8HQV4</accession>
<feature type="domain" description="HYR" evidence="2">
    <location>
        <begin position="673"/>
        <end position="755"/>
    </location>
</feature>
<name>A0ABP8HQV4_9BACT</name>
<dbReference type="SUPFAM" id="SSF49299">
    <property type="entry name" value="PKD domain"/>
    <property type="match status" value="1"/>
</dbReference>
<evidence type="ECO:0000259" key="2">
    <source>
        <dbReference type="PROSITE" id="PS50825"/>
    </source>
</evidence>
<dbReference type="InterPro" id="IPR003410">
    <property type="entry name" value="HYR_dom"/>
</dbReference>
<keyword evidence="4" id="KW-1185">Reference proteome</keyword>
<dbReference type="EMBL" id="BAABGY010000016">
    <property type="protein sequence ID" value="GAA4342912.1"/>
    <property type="molecule type" value="Genomic_DNA"/>
</dbReference>
<dbReference type="InterPro" id="IPR035986">
    <property type="entry name" value="PKD_dom_sf"/>
</dbReference>
<dbReference type="PROSITE" id="PS50825">
    <property type="entry name" value="HYR"/>
    <property type="match status" value="4"/>
</dbReference>
<dbReference type="Pfam" id="PF02494">
    <property type="entry name" value="HYR"/>
    <property type="match status" value="3"/>
</dbReference>
<feature type="domain" description="HYR" evidence="2">
    <location>
        <begin position="466"/>
        <end position="549"/>
    </location>
</feature>
<sequence>MSQEMKAARPLTQLRFAFFLLALLMGLTTTAQVCPFTVNLQSITPSTCNGPTGSIRIFAPTGGLAPYTYSWNTSPLRTSQNLLSVMPGTYTLTVRDRRGCVVTRTWTITNTPDVTPPTIQCKAPIIVNTEPGLCGAYINFVDAMPIDYRTGGPVKGGNKGTPSATARWGTPLSVTVEKPLIGDECNEVTISGVRLDGQPLDALYQLGNTSILWTATDAAGNTATCTQVYTVVDVEAPVLTNVPAAIVDTAEFAGCGRIITWTLPTATDNCSALLSSSHPSGSYFGVGTTNVTYTAADPTGNSNTETFSITILDTQKPIILTCAPAVVVAAGPDCRATATLPGPTASDNCPSSELVYSNDAPATFPIGTTTVTWSVRDGAGNTATCTQLVTVTDSSVPVPLVDNLPEVTGECSATVTAPSAQDCDGVITATTADPTTYTTPGTYTVRWVYTDAAGNSATQQQQVTVYDTVPPSIECPASITVAADQRCGRFVNVGQATGSDNCSVTVTGVRADGKSLTDCYPVGTTVITWTAVDGAGHRVSCTQQVTVTEIRISGTVFNDGNGNTDGLINGTPISNAGGSLYVNLVDDATQTIVASSALTNGTFSFGSADGLFAGISTYRLVLAGSASATAPGLPDATQWKHTGEGTGGTAGDGTVNGEYVFGAPAADGQVIDFGIKQQPVVTCPAALTLAATGCGATPAITAPSYAPASASLGSSRSDGQSMDAAYPLGTTTITWTVTDAAGEAVSCTQAITVTDNTSPVLSTPAPIVHCTDGAGDNEILSAAVTDNCVSTISWTLSGATTGSGTGATVQAGFPIGVTTVTWTATDAAGNLSTGSTTVTIYPRPTAAISVTGQDDLCNRTTLTGTGGSSYEWINGSTTVGTASALALPLAGCSNPAAPGCSNSFQLYVTDANGCRSAVPATYTHTPPANTDLYTIVGLDNVSLGESNDVQTGSVGVNGSTGKASIGSASKVNGAGAFVKAPVISAAATATVPGKILAPAGYTLPAQQSWSGSYTGLANHTVAANSTVTLGANYGDLYVSKGATVTLTGSTFRAVTIEEGAKVTFTASTLNLQTLVVGNGNNNNIATANFAANSNVRISGSLTVGMKSVVNAPNYRVTFYLGADAAADKVYVKGGGAVVNGIFYAPTGTIRVGTNQGVPTTTAPTASNCTQNNSCIYITYKGYVQNSNGTYTVTFQVMNTCGNAVSNMAFELSTGTALSWTKSSSIGYSAENTTTNPFRSLKLNTIGEGIKNGQTETISYTMKATQLTAMSTIRVAVKYANNTATASFSREGCGSTVIPATCTPSTLNGLFVAKQVISDKCVNWNAFRCDGSLQRTIGEVVKGSEPAPAATGTMVTTTDGEAAGASVTAFPNPTKGDFRLLLRGFAAGPVQVQVINASGVVVAGRQLTVGLKEELHPVSLPVLTPGLYSVRVSGRDGALSTRIVIAR</sequence>
<dbReference type="RefSeq" id="WP_345257993.1">
    <property type="nucleotide sequence ID" value="NZ_BAABGY010000016.1"/>
</dbReference>
<reference evidence="4" key="1">
    <citation type="journal article" date="2019" name="Int. J. Syst. Evol. Microbiol.">
        <title>The Global Catalogue of Microorganisms (GCM) 10K type strain sequencing project: providing services to taxonomists for standard genome sequencing and annotation.</title>
        <authorList>
            <consortium name="The Broad Institute Genomics Platform"/>
            <consortium name="The Broad Institute Genome Sequencing Center for Infectious Disease"/>
            <person name="Wu L."/>
            <person name="Ma J."/>
        </authorList>
    </citation>
    <scope>NUCLEOTIDE SEQUENCE [LARGE SCALE GENOMIC DNA]</scope>
    <source>
        <strain evidence="4">JCM 17919</strain>
    </source>
</reference>
<proteinExistence type="predicted"/>
<dbReference type="Pfam" id="PF13573">
    <property type="entry name" value="SprB"/>
    <property type="match status" value="1"/>
</dbReference>
<gene>
    <name evidence="3" type="ORF">GCM10023184_42730</name>
</gene>
<dbReference type="InterPro" id="IPR025667">
    <property type="entry name" value="SprB_repeat"/>
</dbReference>
<evidence type="ECO:0000256" key="1">
    <source>
        <dbReference type="ARBA" id="ARBA00022737"/>
    </source>
</evidence>
<dbReference type="InterPro" id="IPR013783">
    <property type="entry name" value="Ig-like_fold"/>
</dbReference>
<dbReference type="NCBIfam" id="TIGR04183">
    <property type="entry name" value="Por_Secre_tail"/>
    <property type="match status" value="1"/>
</dbReference>
<dbReference type="PANTHER" id="PTHR24273">
    <property type="entry name" value="FI04643P-RELATED"/>
    <property type="match status" value="1"/>
</dbReference>
<feature type="domain" description="HYR" evidence="2">
    <location>
        <begin position="314"/>
        <end position="393"/>
    </location>
</feature>
<protein>
    <recommendedName>
        <fullName evidence="2">HYR domain-containing protein</fullName>
    </recommendedName>
</protein>
<comment type="caution">
    <text evidence="3">The sequence shown here is derived from an EMBL/GenBank/DDBJ whole genome shotgun (WGS) entry which is preliminary data.</text>
</comment>
<dbReference type="InterPro" id="IPR026444">
    <property type="entry name" value="Secre_tail"/>
</dbReference>
<dbReference type="PANTHER" id="PTHR24273:SF32">
    <property type="entry name" value="HYALIN"/>
    <property type="match status" value="1"/>
</dbReference>
<dbReference type="Proteomes" id="UP001501725">
    <property type="component" value="Unassembled WGS sequence"/>
</dbReference>
<evidence type="ECO:0000313" key="3">
    <source>
        <dbReference type="EMBL" id="GAA4342912.1"/>
    </source>
</evidence>
<feature type="domain" description="HYR" evidence="2">
    <location>
        <begin position="232"/>
        <end position="313"/>
    </location>
</feature>
<organism evidence="3 4">
    <name type="scientific">Flaviaesturariibacter amylovorans</name>
    <dbReference type="NCBI Taxonomy" id="1084520"/>
    <lineage>
        <taxon>Bacteria</taxon>
        <taxon>Pseudomonadati</taxon>
        <taxon>Bacteroidota</taxon>
        <taxon>Chitinophagia</taxon>
        <taxon>Chitinophagales</taxon>
        <taxon>Chitinophagaceae</taxon>
        <taxon>Flaviaestuariibacter</taxon>
    </lineage>
</organism>